<evidence type="ECO:0000313" key="1">
    <source>
        <dbReference type="EMBL" id="CBY92459.1"/>
    </source>
</evidence>
<dbReference type="EMBL" id="FR773153">
    <property type="protein sequence ID" value="CBY92459.1"/>
    <property type="molecule type" value="Genomic_DNA"/>
</dbReference>
<name>E8ZH38_MYCHL</name>
<dbReference type="HOGENOM" id="CLU_3292688_0_0_14"/>
<dbReference type="KEGG" id="mha:HF1_04510"/>
<dbReference type="AlphaFoldDB" id="E8ZH38"/>
<dbReference type="Proteomes" id="UP000008637">
    <property type="component" value="Chromosome"/>
</dbReference>
<proteinExistence type="predicted"/>
<sequence length="40" mass="4609">MKSRSLDEDAKRKIAENCNSGKTSYVHFEGGKWVYKFPSN</sequence>
<accession>E8ZH38</accession>
<reference evidence="1 2" key="1">
    <citation type="journal article" date="2011" name="J. Bacteriol.">
        <title>Complete genome sequence of Mycoplasma haemofelis, a hemotropic mycoplasma.</title>
        <authorList>
            <person name="Barker E.N."/>
            <person name="Helps C.R."/>
            <person name="Peters I.R."/>
            <person name="Darby A.C."/>
            <person name="Radford A.D."/>
            <person name="Tasker S."/>
        </authorList>
    </citation>
    <scope>NUCLEOTIDE SEQUENCE [LARGE SCALE GENOMIC DNA]</scope>
    <source>
        <strain evidence="1 2">Langford 1</strain>
    </source>
</reference>
<evidence type="ECO:0000313" key="2">
    <source>
        <dbReference type="Proteomes" id="UP000008637"/>
    </source>
</evidence>
<protein>
    <submittedName>
        <fullName evidence="1">Uncharacterized protein</fullName>
    </submittedName>
</protein>
<gene>
    <name evidence="1" type="ordered locus">HF1_04510</name>
</gene>
<keyword evidence="2" id="KW-1185">Reference proteome</keyword>
<organism evidence="1 2">
    <name type="scientific">Mycoplasma haemofelis (strain Langford 1)</name>
    <name type="common">Haemobartonella felis</name>
    <dbReference type="NCBI Taxonomy" id="941640"/>
    <lineage>
        <taxon>Bacteria</taxon>
        <taxon>Bacillati</taxon>
        <taxon>Mycoplasmatota</taxon>
        <taxon>Mollicutes</taxon>
        <taxon>Mycoplasmataceae</taxon>
        <taxon>Mycoplasma</taxon>
    </lineage>
</organism>